<proteinExistence type="predicted"/>
<evidence type="ECO:0000313" key="1">
    <source>
        <dbReference type="EMBL" id="KAK2959586.1"/>
    </source>
</evidence>
<name>A0ABQ9Y785_9EUKA</name>
<dbReference type="EMBL" id="JARBJD010000028">
    <property type="protein sequence ID" value="KAK2959586.1"/>
    <property type="molecule type" value="Genomic_DNA"/>
</dbReference>
<protein>
    <submittedName>
        <fullName evidence="1">Uncharacterized protein</fullName>
    </submittedName>
</protein>
<evidence type="ECO:0000313" key="2">
    <source>
        <dbReference type="Proteomes" id="UP001281761"/>
    </source>
</evidence>
<dbReference type="Proteomes" id="UP001281761">
    <property type="component" value="Unassembled WGS sequence"/>
</dbReference>
<reference evidence="1 2" key="1">
    <citation type="journal article" date="2022" name="bioRxiv">
        <title>Genomics of Preaxostyla Flagellates Illuminates Evolutionary Transitions and the Path Towards Mitochondrial Loss.</title>
        <authorList>
            <person name="Novak L.V.F."/>
            <person name="Treitli S.C."/>
            <person name="Pyrih J."/>
            <person name="Halakuc P."/>
            <person name="Pipaliya S.V."/>
            <person name="Vacek V."/>
            <person name="Brzon O."/>
            <person name="Soukal P."/>
            <person name="Eme L."/>
            <person name="Dacks J.B."/>
            <person name="Karnkowska A."/>
            <person name="Elias M."/>
            <person name="Hampl V."/>
        </authorList>
    </citation>
    <scope>NUCLEOTIDE SEQUENCE [LARGE SCALE GENOMIC DNA]</scope>
    <source>
        <strain evidence="1">NAU3</strain>
        <tissue evidence="1">Gut</tissue>
    </source>
</reference>
<keyword evidence="2" id="KW-1185">Reference proteome</keyword>
<sequence length="183" mass="20300">MPAKPFVIAKPCLVPVPSLHFRGCASRSAPKALPPLSPRREIRRDHIQAHVQAMPSALHRFVGSDEARNRCSAHSLLSHVASFADGSSTDSIPSIWVLISSPNLIVIDSTMLSLKHYTQHCPERLRLKLVETELIPHLAITLNRLPLSLTDSEDIPITLAHLLISLLLTDPRALRHPRNRTIP</sequence>
<organism evidence="1 2">
    <name type="scientific">Blattamonas nauphoetae</name>
    <dbReference type="NCBI Taxonomy" id="2049346"/>
    <lineage>
        <taxon>Eukaryota</taxon>
        <taxon>Metamonada</taxon>
        <taxon>Preaxostyla</taxon>
        <taxon>Oxymonadida</taxon>
        <taxon>Blattamonas</taxon>
    </lineage>
</organism>
<accession>A0ABQ9Y785</accession>
<comment type="caution">
    <text evidence="1">The sequence shown here is derived from an EMBL/GenBank/DDBJ whole genome shotgun (WGS) entry which is preliminary data.</text>
</comment>
<gene>
    <name evidence="1" type="ORF">BLNAU_5364</name>
</gene>